<dbReference type="PANTHER" id="PTHR42714:SF2">
    <property type="entry name" value="TRNA MODIFICATION GTPASE GTPBP3, MITOCHONDRIAL"/>
    <property type="match status" value="1"/>
</dbReference>
<dbReference type="Proteomes" id="UP001296104">
    <property type="component" value="Unassembled WGS sequence"/>
</dbReference>
<dbReference type="AlphaFoldDB" id="A0AAI9EE28"/>
<dbReference type="PANTHER" id="PTHR42714">
    <property type="entry name" value="TRNA MODIFICATION GTPASE GTPBP3"/>
    <property type="match status" value="1"/>
</dbReference>
<dbReference type="Pfam" id="PF10396">
    <property type="entry name" value="TrmE_N"/>
    <property type="match status" value="1"/>
</dbReference>
<evidence type="ECO:0000313" key="10">
    <source>
        <dbReference type="Proteomes" id="UP001296104"/>
    </source>
</evidence>
<dbReference type="EMBL" id="CAVMBE010000067">
    <property type="protein sequence ID" value="CAK4032680.1"/>
    <property type="molecule type" value="Genomic_DNA"/>
</dbReference>
<dbReference type="Gene3D" id="1.20.120.430">
    <property type="entry name" value="tRNA modification GTPase MnmE domain 2"/>
    <property type="match status" value="1"/>
</dbReference>
<dbReference type="InterPro" id="IPR018948">
    <property type="entry name" value="GTP-bd_TrmE_N"/>
</dbReference>
<keyword evidence="4" id="KW-0547">Nucleotide-binding</keyword>
<dbReference type="InterPro" id="IPR031168">
    <property type="entry name" value="G_TrmE"/>
</dbReference>
<dbReference type="Pfam" id="PF12631">
    <property type="entry name" value="MnmE_helical"/>
    <property type="match status" value="1"/>
</dbReference>
<evidence type="ECO:0000259" key="6">
    <source>
        <dbReference type="Pfam" id="PF01926"/>
    </source>
</evidence>
<proteinExistence type="inferred from homology"/>
<evidence type="ECO:0000256" key="2">
    <source>
        <dbReference type="ARBA" id="ARBA00011043"/>
    </source>
</evidence>
<reference evidence="9" key="1">
    <citation type="submission" date="2023-11" db="EMBL/GenBank/DDBJ databases">
        <authorList>
            <person name="Alioto T."/>
            <person name="Alioto T."/>
            <person name="Gomez Garrido J."/>
        </authorList>
    </citation>
    <scope>NUCLEOTIDE SEQUENCE</scope>
</reference>
<dbReference type="NCBIfam" id="TIGR00231">
    <property type="entry name" value="small_GTP"/>
    <property type="match status" value="1"/>
</dbReference>
<dbReference type="NCBIfam" id="NF003661">
    <property type="entry name" value="PRK05291.1-3"/>
    <property type="match status" value="1"/>
</dbReference>
<dbReference type="GO" id="GO:0002098">
    <property type="term" value="P:tRNA wobble uridine modification"/>
    <property type="evidence" value="ECO:0007669"/>
    <property type="project" value="TreeGrafter"/>
</dbReference>
<evidence type="ECO:0000256" key="1">
    <source>
        <dbReference type="ARBA" id="ARBA00004173"/>
    </source>
</evidence>
<dbReference type="Gene3D" id="3.40.50.300">
    <property type="entry name" value="P-loop containing nucleotide triphosphate hydrolases"/>
    <property type="match status" value="1"/>
</dbReference>
<evidence type="ECO:0000259" key="7">
    <source>
        <dbReference type="Pfam" id="PF10396"/>
    </source>
</evidence>
<evidence type="ECO:0000313" key="9">
    <source>
        <dbReference type="EMBL" id="CAK4032680.1"/>
    </source>
</evidence>
<dbReference type="InterPro" id="IPR027417">
    <property type="entry name" value="P-loop_NTPase"/>
</dbReference>
<accession>A0AAI9EE28</accession>
<dbReference type="InterPro" id="IPR005225">
    <property type="entry name" value="Small_GTP-bd"/>
</dbReference>
<evidence type="ECO:0000256" key="5">
    <source>
        <dbReference type="ARBA" id="ARBA00023134"/>
    </source>
</evidence>
<feature type="domain" description="MnmE helical" evidence="8">
    <location>
        <begin position="254"/>
        <end position="668"/>
    </location>
</feature>
<dbReference type="Gene3D" id="3.30.1360.120">
    <property type="entry name" value="Probable tRNA modification gtpase trme, domain 1"/>
    <property type="match status" value="1"/>
</dbReference>
<comment type="subcellular location">
    <subcellularLocation>
        <location evidence="1">Mitochondrion</location>
    </subcellularLocation>
</comment>
<dbReference type="GO" id="GO:0005525">
    <property type="term" value="F:GTP binding"/>
    <property type="evidence" value="ECO:0007669"/>
    <property type="project" value="UniProtKB-KW"/>
</dbReference>
<dbReference type="InterPro" id="IPR006073">
    <property type="entry name" value="GTP-bd"/>
</dbReference>
<dbReference type="HAMAP" id="MF_00379">
    <property type="entry name" value="GTPase_MnmE"/>
    <property type="match status" value="1"/>
</dbReference>
<keyword evidence="3" id="KW-0819">tRNA processing</keyword>
<dbReference type="GO" id="GO:0003924">
    <property type="term" value="F:GTPase activity"/>
    <property type="evidence" value="ECO:0007669"/>
    <property type="project" value="InterPro"/>
</dbReference>
<dbReference type="GO" id="GO:0005739">
    <property type="term" value="C:mitochondrion"/>
    <property type="evidence" value="ECO:0007669"/>
    <property type="project" value="UniProtKB-SubCell"/>
</dbReference>
<dbReference type="CDD" id="cd04164">
    <property type="entry name" value="trmE"/>
    <property type="match status" value="1"/>
</dbReference>
<evidence type="ECO:0000259" key="8">
    <source>
        <dbReference type="Pfam" id="PF12631"/>
    </source>
</evidence>
<dbReference type="FunFam" id="3.30.1360.120:FF:000007">
    <property type="entry name" value="tRNA modification GTPase GTPBP3, mitochondrial"/>
    <property type="match status" value="1"/>
</dbReference>
<dbReference type="SUPFAM" id="SSF52540">
    <property type="entry name" value="P-loop containing nucleoside triphosphate hydrolases"/>
    <property type="match status" value="1"/>
</dbReference>
<keyword evidence="5" id="KW-0342">GTP-binding</keyword>
<dbReference type="CDD" id="cd14858">
    <property type="entry name" value="TrmE_N"/>
    <property type="match status" value="1"/>
</dbReference>
<organism evidence="9 10">
    <name type="scientific">Lecanosticta acicola</name>
    <dbReference type="NCBI Taxonomy" id="111012"/>
    <lineage>
        <taxon>Eukaryota</taxon>
        <taxon>Fungi</taxon>
        <taxon>Dikarya</taxon>
        <taxon>Ascomycota</taxon>
        <taxon>Pezizomycotina</taxon>
        <taxon>Dothideomycetes</taxon>
        <taxon>Dothideomycetidae</taxon>
        <taxon>Mycosphaerellales</taxon>
        <taxon>Mycosphaerellaceae</taxon>
        <taxon>Lecanosticta</taxon>
    </lineage>
</organism>
<protein>
    <submittedName>
        <fullName evidence="9">P-loop containing nucleoside triphosphate hydrolase</fullName>
    </submittedName>
</protein>
<feature type="domain" description="G" evidence="6">
    <location>
        <begin position="354"/>
        <end position="489"/>
    </location>
</feature>
<dbReference type="InterPro" id="IPR004520">
    <property type="entry name" value="GTPase_MnmE"/>
</dbReference>
<keyword evidence="10" id="KW-1185">Reference proteome</keyword>
<dbReference type="InterPro" id="IPR025867">
    <property type="entry name" value="MnmE_helical"/>
</dbReference>
<dbReference type="GO" id="GO:0030488">
    <property type="term" value="P:tRNA methylation"/>
    <property type="evidence" value="ECO:0007669"/>
    <property type="project" value="TreeGrafter"/>
</dbReference>
<dbReference type="InterPro" id="IPR027368">
    <property type="entry name" value="MnmE_dom2"/>
</dbReference>
<gene>
    <name evidence="9" type="ORF">LECACI_7A007838</name>
</gene>
<evidence type="ECO:0000256" key="3">
    <source>
        <dbReference type="ARBA" id="ARBA00022694"/>
    </source>
</evidence>
<dbReference type="InterPro" id="IPR027266">
    <property type="entry name" value="TrmE/GcvT-like"/>
</dbReference>
<dbReference type="Pfam" id="PF01926">
    <property type="entry name" value="MMR_HSR1"/>
    <property type="match status" value="1"/>
</dbReference>
<comment type="similarity">
    <text evidence="2">Belongs to the TRAFAC class TrmE-Era-EngA-EngB-Septin-like GTPase superfamily. TrmE GTPase family.</text>
</comment>
<evidence type="ECO:0000256" key="4">
    <source>
        <dbReference type="ARBA" id="ARBA00022741"/>
    </source>
</evidence>
<dbReference type="SUPFAM" id="SSF116878">
    <property type="entry name" value="TrmE connector domain"/>
    <property type="match status" value="1"/>
</dbReference>
<sequence length="671" mass="73117">MYPILAAGCYCTKVLLYSVPLEGRLNRYYRHADPVRPALAICFRRFIREEHPSAVERRCMRSIAVAYRTATARLVRPWIAVSGSFSRTWTSRHKYAAGPKAFGCSVHSQTHSSSVADFTHQDSTIYALSSASGRAAIAVIRISGPACLDIYHQLCPGKKPPKHRTAVVRTLYEPGKEPNREHALDSSALVLYFPMPATATGEDILELHVHGGPAIVKAVLSAISRCESATSCTLRYAEPGEFTRRAFMNGRLDLTQVEALGDTLAADTEQQRRLSVRGASGKLAKHYEAWRQQLLYARGELEALIDFSEDQHFDESPTELCASVAEQVQRLMSALKLHRQNAVRGELLRHGISISLLGAPNAGKSSMLNRIVGREAAIVSNEAGTTRDIVEIGLDLGGYFCRFGDTAGLRQANEEARAGGQPTEVINAIEKEGMRRAKERAADSDLVIVVLSLEEMINQKPSLVFDAEVCTVANHLIREKDNVIIVINKADLIPDTAMQEQAMRDVLGEFPDLSQDKLHVVSCMQQEPSDAERRTGDSSAPSAGIQTFLQGLIGEFARLTAALTPEDDAAVGSDSSVWQESLGASERHRTLLDACVSHLDAFLTETVPPVSQPGEEESAGMREAEAEADIVVAAEHLRAAADCLAKITGRGESGDVEEVLGVVFEKFCVGK</sequence>
<comment type="caution">
    <text evidence="9">The sequence shown here is derived from an EMBL/GenBank/DDBJ whole genome shotgun (WGS) entry which is preliminary data.</text>
</comment>
<keyword evidence="9" id="KW-0378">Hydrolase</keyword>
<feature type="domain" description="GTP-binding protein TrmE N-terminal" evidence="7">
    <location>
        <begin position="124"/>
        <end position="251"/>
    </location>
</feature>
<name>A0AAI9EE28_9PEZI</name>